<evidence type="ECO:0000256" key="5">
    <source>
        <dbReference type="ARBA" id="ARBA00045851"/>
    </source>
</evidence>
<evidence type="ECO:0000313" key="9">
    <source>
        <dbReference type="EMBL" id="KAJ3222230.1"/>
    </source>
</evidence>
<keyword evidence="8" id="KW-0472">Membrane</keyword>
<comment type="function">
    <text evidence="5">Assembles a suppression complex (suppresome) by tethering SIRT1 and MDM2 to regulate composite modifications of p53/TP53. Confers both deacetylation-mediated functional inactivation, by SIRT1, and ubiquitination-dependent degradation, by MDM2, of p53/TP53, promoting a proliferative and cell survival behaviors. May play a role in the regulation of spermatogenesis.</text>
</comment>
<keyword evidence="6" id="KW-0175">Coiled coil</keyword>
<gene>
    <name evidence="9" type="ORF">HK099_002543</name>
</gene>
<evidence type="ECO:0000256" key="2">
    <source>
        <dbReference type="ARBA" id="ARBA00022737"/>
    </source>
</evidence>
<feature type="coiled-coil region" evidence="6">
    <location>
        <begin position="630"/>
        <end position="678"/>
    </location>
</feature>
<dbReference type="EMBL" id="JADGJW010000185">
    <property type="protein sequence ID" value="KAJ3222230.1"/>
    <property type="molecule type" value="Genomic_DNA"/>
</dbReference>
<feature type="coiled-coil region" evidence="6">
    <location>
        <begin position="818"/>
        <end position="880"/>
    </location>
</feature>
<comment type="subcellular location">
    <subcellularLocation>
        <location evidence="1">Cytoplasmic vesicle</location>
        <location evidence="1">Secretory vesicle</location>
        <location evidence="1">Acrosome</location>
    </subcellularLocation>
</comment>
<feature type="compositionally biased region" description="Basic residues" evidence="7">
    <location>
        <begin position="68"/>
        <end position="83"/>
    </location>
</feature>
<comment type="caution">
    <text evidence="9">The sequence shown here is derived from an EMBL/GenBank/DDBJ whole genome shotgun (WGS) entry which is preliminary data.</text>
</comment>
<dbReference type="InterPro" id="IPR003409">
    <property type="entry name" value="MORN"/>
</dbReference>
<dbReference type="Gene3D" id="2.20.110.10">
    <property type="entry name" value="Histone H3 K4-specific methyltransferase SET7/9 N-terminal domain"/>
    <property type="match status" value="1"/>
</dbReference>
<feature type="coiled-coil region" evidence="6">
    <location>
        <begin position="509"/>
        <end position="579"/>
    </location>
</feature>
<keyword evidence="10" id="KW-1185">Reference proteome</keyword>
<keyword evidence="8" id="KW-0812">Transmembrane</keyword>
<feature type="transmembrane region" description="Helical" evidence="8">
    <location>
        <begin position="12"/>
        <end position="32"/>
    </location>
</feature>
<dbReference type="Proteomes" id="UP001211065">
    <property type="component" value="Unassembled WGS sequence"/>
</dbReference>
<feature type="coiled-coil region" evidence="6">
    <location>
        <begin position="1135"/>
        <end position="1176"/>
    </location>
</feature>
<feature type="coiled-coil region" evidence="6">
    <location>
        <begin position="1054"/>
        <end position="1081"/>
    </location>
</feature>
<evidence type="ECO:0000256" key="4">
    <source>
        <dbReference type="ARBA" id="ARBA00039854"/>
    </source>
</evidence>
<evidence type="ECO:0000256" key="8">
    <source>
        <dbReference type="SAM" id="Phobius"/>
    </source>
</evidence>
<dbReference type="PANTHER" id="PTHR46511:SF1">
    <property type="entry name" value="MORN REPEAT-CONTAINING PROTEIN 3"/>
    <property type="match status" value="1"/>
</dbReference>
<keyword evidence="2" id="KW-0677">Repeat</keyword>
<feature type="region of interest" description="Disordered" evidence="7">
    <location>
        <begin position="124"/>
        <end position="270"/>
    </location>
</feature>
<feature type="compositionally biased region" description="Polar residues" evidence="7">
    <location>
        <begin position="1200"/>
        <end position="1223"/>
    </location>
</feature>
<evidence type="ECO:0000256" key="6">
    <source>
        <dbReference type="SAM" id="Coils"/>
    </source>
</evidence>
<dbReference type="Pfam" id="PF02493">
    <property type="entry name" value="MORN"/>
    <property type="match status" value="5"/>
</dbReference>
<protein>
    <recommendedName>
        <fullName evidence="4">MORN repeat-containing protein 3</fullName>
    </recommendedName>
</protein>
<dbReference type="SMART" id="SM00698">
    <property type="entry name" value="MORN"/>
    <property type="match status" value="4"/>
</dbReference>
<feature type="compositionally biased region" description="Basic and acidic residues" evidence="7">
    <location>
        <begin position="231"/>
        <end position="248"/>
    </location>
</feature>
<feature type="compositionally biased region" description="Polar residues" evidence="7">
    <location>
        <begin position="130"/>
        <end position="139"/>
    </location>
</feature>
<name>A0AAD5XWQ9_9FUNG</name>
<reference evidence="9" key="1">
    <citation type="submission" date="2020-05" db="EMBL/GenBank/DDBJ databases">
        <title>Phylogenomic resolution of chytrid fungi.</title>
        <authorList>
            <person name="Stajich J.E."/>
            <person name="Amses K."/>
            <person name="Simmons R."/>
            <person name="Seto K."/>
            <person name="Myers J."/>
            <person name="Bonds A."/>
            <person name="Quandt C.A."/>
            <person name="Barry K."/>
            <person name="Liu P."/>
            <person name="Grigoriev I."/>
            <person name="Longcore J.E."/>
            <person name="James T.Y."/>
        </authorList>
    </citation>
    <scope>NUCLEOTIDE SEQUENCE</scope>
    <source>
        <strain evidence="9">JEL0476</strain>
    </source>
</reference>
<feature type="region of interest" description="Disordered" evidence="7">
    <location>
        <begin position="62"/>
        <end position="107"/>
    </location>
</feature>
<accession>A0AAD5XWQ9</accession>
<keyword evidence="8" id="KW-1133">Transmembrane helix</keyword>
<feature type="compositionally biased region" description="Basic and acidic residues" evidence="7">
    <location>
        <begin position="90"/>
        <end position="102"/>
    </location>
</feature>
<feature type="compositionally biased region" description="Basic and acidic residues" evidence="7">
    <location>
        <begin position="257"/>
        <end position="267"/>
    </location>
</feature>
<proteinExistence type="predicted"/>
<evidence type="ECO:0000256" key="7">
    <source>
        <dbReference type="SAM" id="MobiDB-lite"/>
    </source>
</evidence>
<feature type="region of interest" description="Disordered" evidence="7">
    <location>
        <begin position="1182"/>
        <end position="1226"/>
    </location>
</feature>
<organism evidence="9 10">
    <name type="scientific">Clydaea vesicula</name>
    <dbReference type="NCBI Taxonomy" id="447962"/>
    <lineage>
        <taxon>Eukaryota</taxon>
        <taxon>Fungi</taxon>
        <taxon>Fungi incertae sedis</taxon>
        <taxon>Chytridiomycota</taxon>
        <taxon>Chytridiomycota incertae sedis</taxon>
        <taxon>Chytridiomycetes</taxon>
        <taxon>Lobulomycetales</taxon>
        <taxon>Lobulomycetaceae</taxon>
        <taxon>Clydaea</taxon>
    </lineage>
</organism>
<evidence type="ECO:0000313" key="10">
    <source>
        <dbReference type="Proteomes" id="UP001211065"/>
    </source>
</evidence>
<feature type="region of interest" description="Disordered" evidence="7">
    <location>
        <begin position="678"/>
        <end position="702"/>
    </location>
</feature>
<feature type="coiled-coil region" evidence="6">
    <location>
        <begin position="277"/>
        <end position="325"/>
    </location>
</feature>
<evidence type="ECO:0000256" key="3">
    <source>
        <dbReference type="ARBA" id="ARBA00023329"/>
    </source>
</evidence>
<dbReference type="PANTHER" id="PTHR46511">
    <property type="entry name" value="MORN REPEAT-CONTAINING PROTEIN 3"/>
    <property type="match status" value="1"/>
</dbReference>
<dbReference type="GO" id="GO:0031410">
    <property type="term" value="C:cytoplasmic vesicle"/>
    <property type="evidence" value="ECO:0007669"/>
    <property type="project" value="UniProtKB-KW"/>
</dbReference>
<keyword evidence="3" id="KW-0968">Cytoplasmic vesicle</keyword>
<feature type="coiled-coil region" evidence="6">
    <location>
        <begin position="414"/>
        <end position="455"/>
    </location>
</feature>
<sequence length="1450" mass="164624">MKQYKEMLQFTEYTTGVAISIVLGIAAVGIYLTSQPTKALKQNKENFVTKLEREQIIKDLLAEEEKAKPKKQKSNPNFKKHSGKAVVARAVEKSTDKNELDSHIQNTEEDDIQDLLLLSSLSKPKKKIASDNSKNSTGESKPKKNKVSAAAPITEIHGTDSSNLSKKNEEKVAEKLNQATTLIEEPPLAKEVKATQEQVSQKSHEDSSAHNPQDSPKLKVTKKLNSLSVEQSEKKKKENFVKSSEKMPTDNVKPKNLKSDLPSKEPEDVTDSQTTLIDQLESLQTSLKQELSQFKNSNKFLSDNLNHTKKQLHEALDKNRILEGKLVDFNHYVKASELYKFEKDNVTQQLSEAQLYFGTLKTENSQLKQVVSTMEEKISRERISSQNSLNDAQNTIKLYQSQTAAFDSKVNSLLNAQTDALNEADEKMRMLEEEVEKLSDEKKSLILERKKIVEERANFQAEAYNAQKEVEICNKELLTLKDHIRTTEKNLKESNNLATKKDAEFSKKLSDNEKASNDLKLQLSNLEATKKKELLSISENTNAEILLFKTKINKLEVEKSLLQKEMESLTKGMKALTADHELLKRSLEFNQSKLSSAQQASEVVDETISSLKSQVASLLKFSNLNPVLQKARALDDIDKLMREVETFKKLMEKARDELKKSEEARIALTIQLNNLKKTATPEGNKVDRSRKRSVSPRKVQTQSGEPLYSKTYMHAIFNSWDILEVQNLALCSLSANLEGAHQELARLNCGEKQYSQQIEQKPESIENTTTKRQELEVAAAQQKLISVLGSKVNGFMQSSSETNKIVKVEYSTADQAYISNLKNDLNKLQSELKQSNAILKETEIETSKLLSLIKEQYNIIAEHKKTIEELKLHNSTKKNNNELDKEICNLQKKLNEKEMILNNYLNCARDHSISFVSVSRALEDAHLALQNRPVKLVTEAKVAKKKEEFIDFDTEQTKLIGILGRELEDAKLALRQPSEKAEIKKKSHPLNTGSIKPDEYLKKKLDNTEKQLNEYLNNFCQQSAIICSLSRELEDNNLSGCNRNVMDVDNNKVIQNLKSEVESLNKKIKELSTDSSKLKKLQGELQDYHNINQESSILFFNLNSNLEDSILKLNENKKCNGDRLLVNGGISDKKIHEVEEEIKSLKSKLQAGVNEIETLKREKNLIEADKLKLKDLYMNSLTKKDSSSPPVSPKRIPATNGENVNVPGTNGNVSPTVGTTNGKNGRIYEGEWKENKRNGFGTYSVAIDDELENNKNSFNDGENKLIPTLEELSFLKLSKNEKKNKKNELKNDVPVSSKLRKVYAGDWKDDQRFGHGTVYEGEWEKNMREGWGRISYADGSKYEGEWHKEMRHGQGILLLPNGDRYEGMWLNDMKEGPGKFIYKNKRQCYEGEWAKNLPKFGTVVDFPFVEGIGFRKFPLPPLRLVDPASVLLHQHELIVEERTQRTISTT</sequence>
<dbReference type="SUPFAM" id="SSF82185">
    <property type="entry name" value="Histone H3 K4-specific methyltransferase SET7/9 N-terminal domain"/>
    <property type="match status" value="1"/>
</dbReference>
<dbReference type="InterPro" id="IPR052472">
    <property type="entry name" value="MORN3"/>
</dbReference>
<evidence type="ECO:0000256" key="1">
    <source>
        <dbReference type="ARBA" id="ARBA00004218"/>
    </source>
</evidence>